<reference evidence="1" key="1">
    <citation type="submission" date="2021-01" db="EMBL/GenBank/DDBJ databases">
        <authorList>
            <consortium name="Genoscope - CEA"/>
            <person name="William W."/>
        </authorList>
    </citation>
    <scope>NUCLEOTIDE SEQUENCE</scope>
</reference>
<gene>
    <name evidence="1" type="ORF">PPRIM_AZ9-3.1.T0130227</name>
</gene>
<dbReference type="OMA" id="QFPRTIL"/>
<dbReference type="Proteomes" id="UP000688137">
    <property type="component" value="Unassembled WGS sequence"/>
</dbReference>
<dbReference type="EMBL" id="CAJJDM010000010">
    <property type="protein sequence ID" value="CAD8049097.1"/>
    <property type="molecule type" value="Genomic_DNA"/>
</dbReference>
<name>A0A8S1K2K4_PARPR</name>
<dbReference type="AlphaFoldDB" id="A0A8S1K2K4"/>
<protein>
    <submittedName>
        <fullName evidence="1">Uncharacterized protein</fullName>
    </submittedName>
</protein>
<organism evidence="1 2">
    <name type="scientific">Paramecium primaurelia</name>
    <dbReference type="NCBI Taxonomy" id="5886"/>
    <lineage>
        <taxon>Eukaryota</taxon>
        <taxon>Sar</taxon>
        <taxon>Alveolata</taxon>
        <taxon>Ciliophora</taxon>
        <taxon>Intramacronucleata</taxon>
        <taxon>Oligohymenophorea</taxon>
        <taxon>Peniculida</taxon>
        <taxon>Parameciidae</taxon>
        <taxon>Paramecium</taxon>
    </lineage>
</organism>
<sequence length="340" mass="39972">MDNAESIITEIFKNEIQVKRLKKEIQSLTQLNQKEFKITLKTLSPNLQIIVEMPPIDSLNSDKPIIFALYLDNRFPFVFPKVHILSQFTKPTLSDGRDYLENIISGPWSPSILLYEIIKMFPQFLETIKNNQNNKDYLLQLGNYQENQEFDLNIGLQNVDYLQCYQIINGKQFPRTILISESHLLNLEYQNKESILLNYYCMMNLQKIEKVQKNILLNWQMNDGSLIVQTLTSNNLDQIYNIINSYKLGQTQKKFNQDDVTLQKFESIQINELLQQMNFNEIELSKNLNKISLQNLMTSYQKAIEYYSAFSDEDYKQYVIRLQTLLGREDVQTILACPVK</sequence>
<evidence type="ECO:0000313" key="1">
    <source>
        <dbReference type="EMBL" id="CAD8049097.1"/>
    </source>
</evidence>
<proteinExistence type="predicted"/>
<keyword evidence="2" id="KW-1185">Reference proteome</keyword>
<evidence type="ECO:0000313" key="2">
    <source>
        <dbReference type="Proteomes" id="UP000688137"/>
    </source>
</evidence>
<accession>A0A8S1K2K4</accession>
<comment type="caution">
    <text evidence="1">The sequence shown here is derived from an EMBL/GenBank/DDBJ whole genome shotgun (WGS) entry which is preliminary data.</text>
</comment>
<dbReference type="CDD" id="cd00195">
    <property type="entry name" value="UBCc_UEV"/>
    <property type="match status" value="1"/>
</dbReference>